<dbReference type="EMBL" id="FNDZ01000012">
    <property type="protein sequence ID" value="SDJ29051.1"/>
    <property type="molecule type" value="Genomic_DNA"/>
</dbReference>
<protein>
    <recommendedName>
        <fullName evidence="1">Wadjet protein JetD C-terminal domain-containing protein</fullName>
    </recommendedName>
</protein>
<gene>
    <name evidence="3" type="ORF">SAMN04488695_11242</name>
    <name evidence="2" type="ORF">SAMN05421804_11235</name>
</gene>
<name>A0A1G8SIM3_9CLOT</name>
<dbReference type="Proteomes" id="UP000181899">
    <property type="component" value="Unassembled WGS sequence"/>
</dbReference>
<evidence type="ECO:0000259" key="1">
    <source>
        <dbReference type="Pfam" id="PF09983"/>
    </source>
</evidence>
<dbReference type="Pfam" id="PF09983">
    <property type="entry name" value="JetD_C"/>
    <property type="match status" value="1"/>
</dbReference>
<organism evidence="2 5">
    <name type="scientific">Proteiniclasticum ruminis</name>
    <dbReference type="NCBI Taxonomy" id="398199"/>
    <lineage>
        <taxon>Bacteria</taxon>
        <taxon>Bacillati</taxon>
        <taxon>Bacillota</taxon>
        <taxon>Clostridia</taxon>
        <taxon>Eubacteriales</taxon>
        <taxon>Clostridiaceae</taxon>
        <taxon>Proteiniclasticum</taxon>
    </lineage>
</organism>
<dbReference type="Proteomes" id="UP000183255">
    <property type="component" value="Unassembled WGS sequence"/>
</dbReference>
<evidence type="ECO:0000313" key="3">
    <source>
        <dbReference type="EMBL" id="SFO05123.1"/>
    </source>
</evidence>
<accession>A0A1G8SIM3</accession>
<keyword evidence="4" id="KW-1185">Reference proteome</keyword>
<dbReference type="InterPro" id="IPR024534">
    <property type="entry name" value="JetD_C"/>
</dbReference>
<dbReference type="EMBL" id="FOVK01000012">
    <property type="protein sequence ID" value="SFO05123.1"/>
    <property type="molecule type" value="Genomic_DNA"/>
</dbReference>
<dbReference type="RefSeq" id="WP_031577950.1">
    <property type="nucleotide sequence ID" value="NZ_FNDZ01000012.1"/>
</dbReference>
<dbReference type="eggNOG" id="ENOG502ZAI3">
    <property type="taxonomic scope" value="Bacteria"/>
</dbReference>
<evidence type="ECO:0000313" key="5">
    <source>
        <dbReference type="Proteomes" id="UP000183255"/>
    </source>
</evidence>
<evidence type="ECO:0000313" key="2">
    <source>
        <dbReference type="EMBL" id="SDJ29051.1"/>
    </source>
</evidence>
<reference evidence="4 5" key="1">
    <citation type="submission" date="2016-10" db="EMBL/GenBank/DDBJ databases">
        <authorList>
            <person name="de Groot N.N."/>
        </authorList>
    </citation>
    <scope>NUCLEOTIDE SEQUENCE [LARGE SCALE GENOMIC DNA]</scope>
    <source>
        <strain evidence="2 5">CGMCC 1.5058</strain>
        <strain evidence="3 4">ML2</strain>
    </source>
</reference>
<dbReference type="STRING" id="398199.SAMN05421804_11235"/>
<dbReference type="AlphaFoldDB" id="A0A1G8SIM3"/>
<evidence type="ECO:0000313" key="4">
    <source>
        <dbReference type="Proteomes" id="UP000181899"/>
    </source>
</evidence>
<feature type="domain" description="Wadjet protein JetD C-terminal" evidence="1">
    <location>
        <begin position="176"/>
        <end position="337"/>
    </location>
</feature>
<sequence length="347" mass="41356">MKSRIYIENYPKKIIELSEIINQSKNSYEEMAETIRCYVEEGFLLPVKSSGLNGRRPALYNKYKILKPEKDHRESFEKIKLLHGRFDHQYYLTHPEQYERISEEIEALSSFLWSRSEELLEPMSINERSFSIFGKEKLLKSIENQFSSYFRMQGFSFEDLHTYPTPEPFFEYIHPSLKEGQILIVENKDTWYTLRKIMREENKPVVFGIPVKVLLYGEGKKITRQSGRLREYMEEVLGEHQNDFYYFGDLDYEGISIYQEAKEKNPEVNVKLLLKAYEAMLEEKLQKAYPETRDHRTPRADLEGFLANFSEEHQKKILQILEKGRYIPQEILNWSLLKSKMKGIEHV</sequence>
<proteinExistence type="predicted"/>